<dbReference type="OrthoDB" id="2338404at2759"/>
<reference evidence="2 3" key="1">
    <citation type="journal article" date="2018" name="G3 (Bethesda)">
        <title>Phylogenetic and Phylogenomic Definition of Rhizopus Species.</title>
        <authorList>
            <person name="Gryganskyi A.P."/>
            <person name="Golan J."/>
            <person name="Dolatabadi S."/>
            <person name="Mondo S."/>
            <person name="Robb S."/>
            <person name="Idnurm A."/>
            <person name="Muszewska A."/>
            <person name="Steczkiewicz K."/>
            <person name="Masonjones S."/>
            <person name="Liao H.L."/>
            <person name="Gajdeczka M.T."/>
            <person name="Anike F."/>
            <person name="Vuek A."/>
            <person name="Anishchenko I.M."/>
            <person name="Voigt K."/>
            <person name="de Hoog G.S."/>
            <person name="Smith M.E."/>
            <person name="Heitman J."/>
            <person name="Vilgalys R."/>
            <person name="Stajich J.E."/>
        </authorList>
    </citation>
    <scope>NUCLEOTIDE SEQUENCE [LARGE SCALE GENOMIC DNA]</scope>
    <source>
        <strain evidence="2 3">CBS 357.93</strain>
    </source>
</reference>
<keyword evidence="3" id="KW-1185">Reference proteome</keyword>
<dbReference type="EMBL" id="PJQL01000175">
    <property type="protein sequence ID" value="RCH98730.1"/>
    <property type="molecule type" value="Genomic_DNA"/>
</dbReference>
<accession>A0A367K996</accession>
<dbReference type="AlphaFoldDB" id="A0A367K996"/>
<evidence type="ECO:0000256" key="1">
    <source>
        <dbReference type="SAM" id="MobiDB-lite"/>
    </source>
</evidence>
<gene>
    <name evidence="2" type="ORF">CU097_012599</name>
</gene>
<organism evidence="2 3">
    <name type="scientific">Rhizopus azygosporus</name>
    <name type="common">Rhizopus microsporus var. azygosporus</name>
    <dbReference type="NCBI Taxonomy" id="86630"/>
    <lineage>
        <taxon>Eukaryota</taxon>
        <taxon>Fungi</taxon>
        <taxon>Fungi incertae sedis</taxon>
        <taxon>Mucoromycota</taxon>
        <taxon>Mucoromycotina</taxon>
        <taxon>Mucoromycetes</taxon>
        <taxon>Mucorales</taxon>
        <taxon>Mucorineae</taxon>
        <taxon>Rhizopodaceae</taxon>
        <taxon>Rhizopus</taxon>
    </lineage>
</organism>
<dbReference type="Proteomes" id="UP000252139">
    <property type="component" value="Unassembled WGS sequence"/>
</dbReference>
<sequence>MKALPEKEAISILEEHDDWRYAVSTSGYVAHKPCFVATTVPTVHKVDADVQLAYFLTKSQWTDQLMITGVGNDVTSLRSLSLCNTLAFSNLNHMEHPRKVHQVQSQSEYIVSVSGIARLDPEFEACLDEAEVFWSKGHYDVAWGRLQLIWYTYGFLWPEEVHIGFRLHLSHELKSWSDIKDVMAGLRIEAQMYNQHPNWQHRTICRVKLRPMHELFPCDTEKQVGFKNFIYQAISKHTTVVMKNSLFTLIHTETDKTLSAVTNDGRPQQLTVDKSNTEPTKWRLKDLKENYVFNGSEVTIAYDQTSLCLSIQGNSARLKSEQDAQDGYRWRVRMLQINLNDGPTFFEDLIKSQSCLHQGDYFMLQNGSISLGITQLAQTSQQESALEKSDCESFNTANEQSVCIERSKYRRMKCIWQIKLENYKEPPKDKEKERLGALNRLLLECEHEKDAWRAPFPRISLVLDKTQTGESWNTSSSDSQFSFETPIQYSTEITVSSAGKSLDEHPSDSPSTQDAPVHPMNTPGENQPKDNNWRISEGKGPDVNVHRETDLNEMQHLIVCSKPDDTAEDDAAQAKPCFEYVSPAERFRWDIVKSICRADEVERRLNEPPIKPPKTKKQMLLKAAGQPVRWMKKTLSKKQKLEEKPKDSAKVSAKKLLKKCWSLRKSINII</sequence>
<evidence type="ECO:0000313" key="2">
    <source>
        <dbReference type="EMBL" id="RCH98730.1"/>
    </source>
</evidence>
<protein>
    <submittedName>
        <fullName evidence="2">Uncharacterized protein</fullName>
    </submittedName>
</protein>
<comment type="caution">
    <text evidence="2">The sequence shown here is derived from an EMBL/GenBank/DDBJ whole genome shotgun (WGS) entry which is preliminary data.</text>
</comment>
<name>A0A367K996_RHIAZ</name>
<feature type="region of interest" description="Disordered" evidence="1">
    <location>
        <begin position="497"/>
        <end position="532"/>
    </location>
</feature>
<evidence type="ECO:0000313" key="3">
    <source>
        <dbReference type="Proteomes" id="UP000252139"/>
    </source>
</evidence>
<proteinExistence type="predicted"/>